<dbReference type="EMBL" id="CP016793">
    <property type="protein sequence ID" value="ANZ35443.1"/>
    <property type="molecule type" value="Genomic_DNA"/>
</dbReference>
<proteinExistence type="predicted"/>
<sequence length="119" mass="13408">MSDAQQLDEVIALLQTGPGVEEGLVIEVAFDQWDPDDHPDLDYDDLEELAKPRIDELRDAFVQRADDRWRSAEVPQDEDFPFGYHHGWRRGSLAVAIGAVVHDNGLPLMVLLRAQDVTS</sequence>
<evidence type="ECO:0000313" key="2">
    <source>
        <dbReference type="Proteomes" id="UP000093053"/>
    </source>
</evidence>
<organism evidence="1 2">
    <name type="scientific">Lentzea guizhouensis</name>
    <dbReference type="NCBI Taxonomy" id="1586287"/>
    <lineage>
        <taxon>Bacteria</taxon>
        <taxon>Bacillati</taxon>
        <taxon>Actinomycetota</taxon>
        <taxon>Actinomycetes</taxon>
        <taxon>Pseudonocardiales</taxon>
        <taxon>Pseudonocardiaceae</taxon>
        <taxon>Lentzea</taxon>
    </lineage>
</organism>
<evidence type="ECO:0000313" key="1">
    <source>
        <dbReference type="EMBL" id="ANZ35443.1"/>
    </source>
</evidence>
<keyword evidence="2" id="KW-1185">Reference proteome</keyword>
<name>A0A1B2HCK4_9PSEU</name>
<dbReference type="KEGG" id="led:BBK82_04475"/>
<dbReference type="RefSeq" id="WP_065913855.1">
    <property type="nucleotide sequence ID" value="NZ_CP016793.1"/>
</dbReference>
<accession>A0A1B2HCK4</accession>
<protein>
    <submittedName>
        <fullName evidence="1">Uncharacterized protein</fullName>
    </submittedName>
</protein>
<dbReference type="STRING" id="1586287.BBK82_04475"/>
<reference evidence="1 2" key="1">
    <citation type="submission" date="2016-07" db="EMBL/GenBank/DDBJ databases">
        <title>Complete genome sequence of the Lentzea guizhouensis DHS C013.</title>
        <authorList>
            <person name="Cao C."/>
        </authorList>
    </citation>
    <scope>NUCLEOTIDE SEQUENCE [LARGE SCALE GENOMIC DNA]</scope>
    <source>
        <strain evidence="1 2">DHS C013</strain>
    </source>
</reference>
<gene>
    <name evidence="1" type="ORF">BBK82_04475</name>
</gene>
<dbReference type="Proteomes" id="UP000093053">
    <property type="component" value="Chromosome"/>
</dbReference>
<dbReference type="AlphaFoldDB" id="A0A1B2HCK4"/>